<dbReference type="RefSeq" id="WP_057481722.1">
    <property type="nucleotide sequence ID" value="NZ_BMWR01000003.1"/>
</dbReference>
<proteinExistence type="predicted"/>
<dbReference type="OrthoDB" id="9813910at2"/>
<dbReference type="EMBL" id="LKTP01000012">
    <property type="protein sequence ID" value="KRG29247.1"/>
    <property type="molecule type" value="Genomic_DNA"/>
</dbReference>
<keyword evidence="1" id="KW-0812">Transmembrane</keyword>
<feature type="domain" description="DUF5683" evidence="3">
    <location>
        <begin position="49"/>
        <end position="196"/>
    </location>
</feature>
<organism evidence="4 5">
    <name type="scientific">Salegentibacter mishustinae</name>
    <dbReference type="NCBI Taxonomy" id="270918"/>
    <lineage>
        <taxon>Bacteria</taxon>
        <taxon>Pseudomonadati</taxon>
        <taxon>Bacteroidota</taxon>
        <taxon>Flavobacteriia</taxon>
        <taxon>Flavobacteriales</taxon>
        <taxon>Flavobacteriaceae</taxon>
        <taxon>Salegentibacter</taxon>
    </lineage>
</organism>
<dbReference type="Proteomes" id="UP000051643">
    <property type="component" value="Unassembled WGS sequence"/>
</dbReference>
<dbReference type="Pfam" id="PF18935">
    <property type="entry name" value="DUF5683"/>
    <property type="match status" value="1"/>
</dbReference>
<evidence type="ECO:0000256" key="2">
    <source>
        <dbReference type="SAM" id="SignalP"/>
    </source>
</evidence>
<gene>
    <name evidence="4" type="ORF">APR42_04745</name>
</gene>
<dbReference type="InterPro" id="IPR043738">
    <property type="entry name" value="DUF5683"/>
</dbReference>
<keyword evidence="1" id="KW-0472">Membrane</keyword>
<name>A0A0Q9Z8G1_9FLAO</name>
<keyword evidence="2" id="KW-0732">Signal</keyword>
<feature type="signal peptide" evidence="2">
    <location>
        <begin position="1"/>
        <end position="21"/>
    </location>
</feature>
<protein>
    <recommendedName>
        <fullName evidence="3">DUF5683 domain-containing protein</fullName>
    </recommendedName>
</protein>
<reference evidence="4" key="1">
    <citation type="submission" date="2015-10" db="EMBL/GenBank/DDBJ databases">
        <title>Draft genome sequence of Salegentibacter mishustinae KCTC 12263.</title>
        <authorList>
            <person name="Lin W."/>
            <person name="Zheng Q."/>
        </authorList>
    </citation>
    <scope>NUCLEOTIDE SEQUENCE [LARGE SCALE GENOMIC DNA]</scope>
    <source>
        <strain evidence="4">KCTC 12263</strain>
    </source>
</reference>
<feature type="chain" id="PRO_5006389200" description="DUF5683 domain-containing protein" evidence="2">
    <location>
        <begin position="22"/>
        <end position="196"/>
    </location>
</feature>
<accession>A0A0Q9Z8G1</accession>
<dbReference type="STRING" id="270918.APR42_04745"/>
<evidence type="ECO:0000259" key="3">
    <source>
        <dbReference type="Pfam" id="PF18935"/>
    </source>
</evidence>
<evidence type="ECO:0000313" key="4">
    <source>
        <dbReference type="EMBL" id="KRG29247.1"/>
    </source>
</evidence>
<comment type="caution">
    <text evidence="4">The sequence shown here is derived from an EMBL/GenBank/DDBJ whole genome shotgun (WGS) entry which is preliminary data.</text>
</comment>
<keyword evidence="1" id="KW-1133">Transmembrane helix</keyword>
<feature type="transmembrane region" description="Helical" evidence="1">
    <location>
        <begin position="72"/>
        <end position="90"/>
    </location>
</feature>
<dbReference type="AlphaFoldDB" id="A0A0Q9Z8G1"/>
<keyword evidence="5" id="KW-1185">Reference proteome</keyword>
<sequence length="196" mass="22687">MKTNRVLSFFFFLLFVFTLTAQEDSLRIENPELIDTISEEKDYKPYNALAPAKAAFYSAILPGLGQAYNGKYWKIPLVYAGIGTGVYFYINNNKEWNRYRDAYKNRLAGRKDEFTVDGDERISDDGLIRAQEFYRRNKEISILVIAGFYVLNIIDANVNAHLQQFNVSEDLSLKPNMEFDDFTGKSNYGLSLNFRF</sequence>
<evidence type="ECO:0000313" key="5">
    <source>
        <dbReference type="Proteomes" id="UP000051643"/>
    </source>
</evidence>
<evidence type="ECO:0000256" key="1">
    <source>
        <dbReference type="SAM" id="Phobius"/>
    </source>
</evidence>